<dbReference type="EMBL" id="QNRH01000011">
    <property type="protein sequence ID" value="RBO90932.1"/>
    <property type="molecule type" value="Genomic_DNA"/>
</dbReference>
<protein>
    <submittedName>
        <fullName evidence="2">Nucleoside-diphosphate-sugar epimerase</fullName>
    </submittedName>
</protein>
<feature type="domain" description="NAD-dependent epimerase/dehydratase" evidence="1">
    <location>
        <begin position="3"/>
        <end position="216"/>
    </location>
</feature>
<proteinExistence type="predicted"/>
<gene>
    <name evidence="2" type="ORF">DFR47_11127</name>
</gene>
<dbReference type="PANTHER" id="PTHR48079">
    <property type="entry name" value="PROTEIN YEEZ"/>
    <property type="match status" value="1"/>
</dbReference>
<dbReference type="InterPro" id="IPR051783">
    <property type="entry name" value="NAD(P)-dependent_oxidoreduct"/>
</dbReference>
<name>A0A366DLH4_9HYPH</name>
<dbReference type="GO" id="GO:0004029">
    <property type="term" value="F:aldehyde dehydrogenase (NAD+) activity"/>
    <property type="evidence" value="ECO:0007669"/>
    <property type="project" value="TreeGrafter"/>
</dbReference>
<accession>A0A366DLH4</accession>
<dbReference type="InterPro" id="IPR001509">
    <property type="entry name" value="Epimerase_deHydtase"/>
</dbReference>
<dbReference type="Proteomes" id="UP000252893">
    <property type="component" value="Unassembled WGS sequence"/>
</dbReference>
<dbReference type="SUPFAM" id="SSF51735">
    <property type="entry name" value="NAD(P)-binding Rossmann-fold domains"/>
    <property type="match status" value="1"/>
</dbReference>
<comment type="caution">
    <text evidence="2">The sequence shown here is derived from an EMBL/GenBank/DDBJ whole genome shotgun (WGS) entry which is preliminary data.</text>
</comment>
<dbReference type="OrthoDB" id="9787292at2"/>
<organism evidence="2 3">
    <name type="scientific">Pseudochrobactrum asaccharolyticum</name>
    <dbReference type="NCBI Taxonomy" id="354351"/>
    <lineage>
        <taxon>Bacteria</taxon>
        <taxon>Pseudomonadati</taxon>
        <taxon>Pseudomonadota</taxon>
        <taxon>Alphaproteobacteria</taxon>
        <taxon>Hyphomicrobiales</taxon>
        <taxon>Brucellaceae</taxon>
        <taxon>Pseudochrobactrum</taxon>
    </lineage>
</organism>
<sequence length="294" mass="31959">MRIFLTGATGFIGFKLAQELLEGGHQVLGLTRSEKGAHDLTKAGIEPHRGDLEDLNSLRSGAAVCDGVIHTGFDHNFSNYVANCHKDQKVIEALGTELVGSSRPLVVTSSTLMGENTPEGLADEDSLNLLHPNPRVICEVAISALVERGVNISTVRLSQIHDTYRQGLVTFLIEHAARAGRVAYIEDGTNRWSATHVSDAVRLFRLAIEKQNTGARYHATAEEGISLRAISETISRRLRLPVISISAEEASAHFGWLSGFVGKSMIAASDKTRMRLGWNSVGPSLLTDIEQLRL</sequence>
<evidence type="ECO:0000313" key="2">
    <source>
        <dbReference type="EMBL" id="RBO90932.1"/>
    </source>
</evidence>
<dbReference type="RefSeq" id="WP_113946095.1">
    <property type="nucleotide sequence ID" value="NZ_JBHEEG010000013.1"/>
</dbReference>
<evidence type="ECO:0000259" key="1">
    <source>
        <dbReference type="Pfam" id="PF01370"/>
    </source>
</evidence>
<reference evidence="2 3" key="1">
    <citation type="submission" date="2018-06" db="EMBL/GenBank/DDBJ databases">
        <title>Genomic Encyclopedia of Type Strains, Phase IV (KMG-IV): sequencing the most valuable type-strain genomes for metagenomic binning, comparative biology and taxonomic classification.</title>
        <authorList>
            <person name="Goeker M."/>
        </authorList>
    </citation>
    <scope>NUCLEOTIDE SEQUENCE [LARGE SCALE GENOMIC DNA]</scope>
    <source>
        <strain evidence="2 3">DSM 25619</strain>
    </source>
</reference>
<keyword evidence="3" id="KW-1185">Reference proteome</keyword>
<dbReference type="Gene3D" id="3.40.50.720">
    <property type="entry name" value="NAD(P)-binding Rossmann-like Domain"/>
    <property type="match status" value="1"/>
</dbReference>
<dbReference type="InterPro" id="IPR036291">
    <property type="entry name" value="NAD(P)-bd_dom_sf"/>
</dbReference>
<evidence type="ECO:0000313" key="3">
    <source>
        <dbReference type="Proteomes" id="UP000252893"/>
    </source>
</evidence>
<dbReference type="GO" id="GO:0005737">
    <property type="term" value="C:cytoplasm"/>
    <property type="evidence" value="ECO:0007669"/>
    <property type="project" value="TreeGrafter"/>
</dbReference>
<dbReference type="CDD" id="cd05262">
    <property type="entry name" value="SDR_a7"/>
    <property type="match status" value="1"/>
</dbReference>
<dbReference type="Pfam" id="PF01370">
    <property type="entry name" value="Epimerase"/>
    <property type="match status" value="1"/>
</dbReference>
<dbReference type="AlphaFoldDB" id="A0A366DLH4"/>
<dbReference type="PANTHER" id="PTHR48079:SF9">
    <property type="entry name" value="PUTATIVE-RELATED"/>
    <property type="match status" value="1"/>
</dbReference>